<sequence>MLTLTPPEDQLTRTRSKSITLDQPQTATPHLSGTGKNTLQVSSPPRSKSMLDLSTPQQETTAEKNTTNPHSLVVMQLKNKHGDNVRRIDSQESLNRPGSIIVRDFGSQESLDDLRKATNRITKRKVYTSQQRQISNTMGTEMSKKTSVSLPITTAEWDDNIDKIHITNDPKIWEEMSHLAWPTNSLIPLLLEARKFREEERIEEAREVIKRLKNTQMIRKIEQEEESRSKGDGDAEGGGWLVVDAMAVRDDMCEMNGNLKEDDCTKRHKTEKTLSNKLFPNLPHISSKMGCVPSKPPVPPNEKHQRRSTRGAYAPRTSDESSFYASRPVDVSSSHRAVSTRVMNGYASYLQAQRKTHNTLDEVSTERNPQEEQDRVKESRLSWTIPERRSSLGVIRLEAQTNGGNTIDAGKLGADTLVAKKVGAHTGRRQIGQSISNPGLSAVSPPRPRQDEDDFGTRPVSPVSSVGTTKWDRPGIVHRV</sequence>
<reference evidence="2 3" key="1">
    <citation type="submission" date="2017-12" db="EMBL/GenBank/DDBJ databases">
        <title>Comparative genomics of Botrytis spp.</title>
        <authorList>
            <person name="Valero-Jimenez C.A."/>
            <person name="Tapia P."/>
            <person name="Veloso J."/>
            <person name="Silva-Moreno E."/>
            <person name="Staats M."/>
            <person name="Valdes J.H."/>
            <person name="Van Kan J.A.L."/>
        </authorList>
    </citation>
    <scope>NUCLEOTIDE SEQUENCE [LARGE SCALE GENOMIC DNA]</scope>
    <source>
        <strain evidence="2 3">Bt9001</strain>
    </source>
</reference>
<protein>
    <submittedName>
        <fullName evidence="2">Uncharacterized protein</fullName>
    </submittedName>
</protein>
<feature type="region of interest" description="Disordered" evidence="1">
    <location>
        <begin position="1"/>
        <end position="69"/>
    </location>
</feature>
<keyword evidence="3" id="KW-1185">Reference proteome</keyword>
<dbReference type="Proteomes" id="UP000297777">
    <property type="component" value="Unassembled WGS sequence"/>
</dbReference>
<dbReference type="OrthoDB" id="3520674at2759"/>
<comment type="caution">
    <text evidence="2">The sequence shown here is derived from an EMBL/GenBank/DDBJ whole genome shotgun (WGS) entry which is preliminary data.</text>
</comment>
<feature type="region of interest" description="Disordered" evidence="1">
    <location>
        <begin position="279"/>
        <end position="336"/>
    </location>
</feature>
<dbReference type="EMBL" id="PQXH01000189">
    <property type="protein sequence ID" value="TGO08847.1"/>
    <property type="molecule type" value="Genomic_DNA"/>
</dbReference>
<proteinExistence type="predicted"/>
<dbReference type="AlphaFoldDB" id="A0A4Z1EIA9"/>
<evidence type="ECO:0000313" key="3">
    <source>
        <dbReference type="Proteomes" id="UP000297777"/>
    </source>
</evidence>
<accession>A0A4Z1EIA9</accession>
<evidence type="ECO:0000313" key="2">
    <source>
        <dbReference type="EMBL" id="TGO08847.1"/>
    </source>
</evidence>
<feature type="compositionally biased region" description="Basic and acidic residues" evidence="1">
    <location>
        <begin position="358"/>
        <end position="380"/>
    </location>
</feature>
<feature type="compositionally biased region" description="Polar residues" evidence="1">
    <location>
        <begin position="17"/>
        <end position="69"/>
    </location>
</feature>
<organism evidence="2 3">
    <name type="scientific">Botrytis tulipae</name>
    <dbReference type="NCBI Taxonomy" id="87230"/>
    <lineage>
        <taxon>Eukaryota</taxon>
        <taxon>Fungi</taxon>
        <taxon>Dikarya</taxon>
        <taxon>Ascomycota</taxon>
        <taxon>Pezizomycotina</taxon>
        <taxon>Leotiomycetes</taxon>
        <taxon>Helotiales</taxon>
        <taxon>Sclerotiniaceae</taxon>
        <taxon>Botrytis</taxon>
    </lineage>
</organism>
<feature type="region of interest" description="Disordered" evidence="1">
    <location>
        <begin position="428"/>
        <end position="480"/>
    </location>
</feature>
<feature type="compositionally biased region" description="Basic and acidic residues" evidence="1">
    <location>
        <begin position="470"/>
        <end position="480"/>
    </location>
</feature>
<feature type="region of interest" description="Disordered" evidence="1">
    <location>
        <begin position="356"/>
        <end position="380"/>
    </location>
</feature>
<name>A0A4Z1EIA9_9HELO</name>
<evidence type="ECO:0000256" key="1">
    <source>
        <dbReference type="SAM" id="MobiDB-lite"/>
    </source>
</evidence>
<gene>
    <name evidence="2" type="ORF">BTUL_0189g00180</name>
</gene>